<dbReference type="InterPro" id="IPR013320">
    <property type="entry name" value="ConA-like_dom_sf"/>
</dbReference>
<name>A0AAD5YIE4_9APHY</name>
<reference evidence="3" key="1">
    <citation type="submission" date="2022-07" db="EMBL/GenBank/DDBJ databases">
        <title>Genome Sequence of Physisporinus lineatus.</title>
        <authorList>
            <person name="Buettner E."/>
        </authorList>
    </citation>
    <scope>NUCLEOTIDE SEQUENCE</scope>
    <source>
        <strain evidence="3">VT162</strain>
    </source>
</reference>
<dbReference type="InterPro" id="IPR001870">
    <property type="entry name" value="B30.2/SPRY"/>
</dbReference>
<dbReference type="SMART" id="SM00449">
    <property type="entry name" value="SPRY"/>
    <property type="match status" value="1"/>
</dbReference>
<dbReference type="Gene3D" id="2.60.120.920">
    <property type="match status" value="1"/>
</dbReference>
<dbReference type="SUPFAM" id="SSF49899">
    <property type="entry name" value="Concanavalin A-like lectins/glucanases"/>
    <property type="match status" value="1"/>
</dbReference>
<feature type="compositionally biased region" description="Basic residues" evidence="1">
    <location>
        <begin position="19"/>
        <end position="30"/>
    </location>
</feature>
<dbReference type="PROSITE" id="PS50188">
    <property type="entry name" value="B302_SPRY"/>
    <property type="match status" value="1"/>
</dbReference>
<accession>A0AAD5YIE4</accession>
<dbReference type="Proteomes" id="UP001212997">
    <property type="component" value="Unassembled WGS sequence"/>
</dbReference>
<dbReference type="Pfam" id="PF00622">
    <property type="entry name" value="SPRY"/>
    <property type="match status" value="1"/>
</dbReference>
<sequence length="387" mass="43129">MLRFTSGDSARDAQELPRSGRHRSGLAVHRRAKCHPRGTVELVFHTPRTSSADSFWDAYPMSWFKELLHKVRDRSPSPIADNGAPPEWAPAPERSHTLGLINEATDDEFASAEKFCAHYPPNPPRLLSSEVVQNLEEQGCRYWGIEYPRSPRFKGEIHNGDKKESSLNVVKVKAKKDCQDVCLFSTLPIMAGLYDIQGKSGIYYEVLIHKMNGIIAIGASFTCLQSVPDPSPIHKFAITIISTGTACQPYPDWRFPGWNRLSAGLHLDDMRKFCEDPDGGRDYSPLITRISPGDIVGCGFDFTRNSIFFTYNGQRLPDAFSGLYVPRANYDVYAAIGVEGACEFEVNFGGDVFRWKEGNEWAWRVEGHVGKMAGGPSGGEELPEYSG</sequence>
<evidence type="ECO:0000313" key="3">
    <source>
        <dbReference type="EMBL" id="KAJ3491676.1"/>
    </source>
</evidence>
<protein>
    <recommendedName>
        <fullName evidence="2">B30.2/SPRY domain-containing protein</fullName>
    </recommendedName>
</protein>
<dbReference type="PANTHER" id="PTHR12864">
    <property type="entry name" value="RAN BINDING PROTEIN 9-RELATED"/>
    <property type="match status" value="1"/>
</dbReference>
<evidence type="ECO:0000256" key="1">
    <source>
        <dbReference type="SAM" id="MobiDB-lite"/>
    </source>
</evidence>
<evidence type="ECO:0000313" key="4">
    <source>
        <dbReference type="Proteomes" id="UP001212997"/>
    </source>
</evidence>
<organism evidence="3 4">
    <name type="scientific">Meripilus lineatus</name>
    <dbReference type="NCBI Taxonomy" id="2056292"/>
    <lineage>
        <taxon>Eukaryota</taxon>
        <taxon>Fungi</taxon>
        <taxon>Dikarya</taxon>
        <taxon>Basidiomycota</taxon>
        <taxon>Agaricomycotina</taxon>
        <taxon>Agaricomycetes</taxon>
        <taxon>Polyporales</taxon>
        <taxon>Meripilaceae</taxon>
        <taxon>Meripilus</taxon>
    </lineage>
</organism>
<keyword evidence="4" id="KW-1185">Reference proteome</keyword>
<feature type="domain" description="B30.2/SPRY" evidence="2">
    <location>
        <begin position="127"/>
        <end position="353"/>
    </location>
</feature>
<comment type="caution">
    <text evidence="3">The sequence shown here is derived from an EMBL/GenBank/DDBJ whole genome shotgun (WGS) entry which is preliminary data.</text>
</comment>
<dbReference type="EMBL" id="JANAWD010000008">
    <property type="protein sequence ID" value="KAJ3491676.1"/>
    <property type="molecule type" value="Genomic_DNA"/>
</dbReference>
<feature type="region of interest" description="Disordered" evidence="1">
    <location>
        <begin position="1"/>
        <end position="30"/>
    </location>
</feature>
<proteinExistence type="predicted"/>
<dbReference type="InterPro" id="IPR043136">
    <property type="entry name" value="B30.2/SPRY_sf"/>
</dbReference>
<dbReference type="AlphaFoldDB" id="A0AAD5YIE4"/>
<evidence type="ECO:0000259" key="2">
    <source>
        <dbReference type="PROSITE" id="PS50188"/>
    </source>
</evidence>
<dbReference type="InterPro" id="IPR050618">
    <property type="entry name" value="Ubq-SigPath_Reg"/>
</dbReference>
<dbReference type="InterPro" id="IPR003877">
    <property type="entry name" value="SPRY_dom"/>
</dbReference>
<gene>
    <name evidence="3" type="ORF">NLI96_g513</name>
</gene>